<dbReference type="GO" id="GO:0005737">
    <property type="term" value="C:cytoplasm"/>
    <property type="evidence" value="ECO:0007669"/>
    <property type="project" value="TreeGrafter"/>
</dbReference>
<dbReference type="GO" id="GO:0030170">
    <property type="term" value="F:pyridoxal phosphate binding"/>
    <property type="evidence" value="ECO:0007669"/>
    <property type="project" value="InterPro"/>
</dbReference>
<sequence>MDAEQFREASHAAIEQIIDYFKTIEDRPVVPSLEPGYLRSLLPDSAPEKPESWGQIQPDIADKIIPGLTHWQHPNFMAFFPATVSYPSILGEMYSAAFTAPGFNWLCSPAATELETVVMDWLAKALGLPDCFRSLKDDGKPGAGGGVIHGSASEAVLTTIIAARERHIRNQAKSEGLVEDTVEWEDRAMELRSRLVALASDQAHSCTAKGARIAGVRFRTVPTSYDNNLEMTGDSVRQTLLQCENAGMKPFFLTCSVGTTNTVAVDRLAEIKKVLQEKDEWKDIWIHIDAAYSGAAMVCEEYHYIAKDLADGVDSFDMNTHKWLLVNFDASCLFVRNSRDLTAALDMTPPYLQNPGPLTGIVTDYRNWQIPLGRRFRALKIWFVMRNYGLSGLKTHIRRTVKLGELFAQLASERPDLFSFPTKPAFGLTTIRINGDTCIKHLGPYISSSSRSYQAPPSREEMASDAVTLKVAELINQDGEIYITHSVAGERNIIRFVSTNERADEAHVRRAFDILVKHTEDLLSRKIPLTAEVALK</sequence>
<dbReference type="PRINTS" id="PR00800">
    <property type="entry name" value="YHDCRBOXLASE"/>
</dbReference>
<comment type="caution">
    <text evidence="8">The sequence shown here is derived from an EMBL/GenBank/DDBJ whole genome shotgun (WGS) entry which is preliminary data.</text>
</comment>
<keyword evidence="9" id="KW-1185">Reference proteome</keyword>
<evidence type="ECO:0000313" key="9">
    <source>
        <dbReference type="Proteomes" id="UP000242877"/>
    </source>
</evidence>
<dbReference type="GO" id="GO:0006520">
    <property type="term" value="P:amino acid metabolic process"/>
    <property type="evidence" value="ECO:0007669"/>
    <property type="project" value="InterPro"/>
</dbReference>
<dbReference type="Proteomes" id="UP000242877">
    <property type="component" value="Unassembled WGS sequence"/>
</dbReference>
<dbReference type="PROSITE" id="PS00392">
    <property type="entry name" value="DDC_GAD_HDC_YDC"/>
    <property type="match status" value="1"/>
</dbReference>
<dbReference type="GO" id="GO:0019752">
    <property type="term" value="P:carboxylic acid metabolic process"/>
    <property type="evidence" value="ECO:0007669"/>
    <property type="project" value="InterPro"/>
</dbReference>
<dbReference type="Gene3D" id="3.90.1150.10">
    <property type="entry name" value="Aspartate Aminotransferase, domain 1"/>
    <property type="match status" value="1"/>
</dbReference>
<dbReference type="PANTHER" id="PTHR11999">
    <property type="entry name" value="GROUP II PYRIDOXAL-5-PHOSPHATE DECARBOXYLASE"/>
    <property type="match status" value="1"/>
</dbReference>
<dbReference type="InterPro" id="IPR015424">
    <property type="entry name" value="PyrdxlP-dep_Trfase"/>
</dbReference>
<evidence type="ECO:0000256" key="1">
    <source>
        <dbReference type="ARBA" id="ARBA00001933"/>
    </source>
</evidence>
<keyword evidence="5 7" id="KW-0456">Lyase</keyword>
<reference evidence="8 9" key="1">
    <citation type="journal article" date="2016" name="Genome Biol. Evol.">
        <title>Divergent and convergent evolution of fungal pathogenicity.</title>
        <authorList>
            <person name="Shang Y."/>
            <person name="Xiao G."/>
            <person name="Zheng P."/>
            <person name="Cen K."/>
            <person name="Zhan S."/>
            <person name="Wang C."/>
        </authorList>
    </citation>
    <scope>NUCLEOTIDE SEQUENCE [LARGE SCALE GENOMIC DNA]</scope>
    <source>
        <strain evidence="8 9">ARSEF 7405</strain>
    </source>
</reference>
<dbReference type="InterPro" id="IPR002129">
    <property type="entry name" value="PyrdxlP-dep_de-COase"/>
</dbReference>
<gene>
    <name evidence="8" type="ORF">AAP_05843</name>
</gene>
<dbReference type="OrthoDB" id="639767at2759"/>
<accession>A0A167V8R6</accession>
<name>A0A167V8R6_9EURO</name>
<dbReference type="InterPro" id="IPR015421">
    <property type="entry name" value="PyrdxlP-dep_Trfase_major"/>
</dbReference>
<dbReference type="Pfam" id="PF00282">
    <property type="entry name" value="Pyridoxal_deC"/>
    <property type="match status" value="1"/>
</dbReference>
<keyword evidence="3" id="KW-0210">Decarboxylase</keyword>
<dbReference type="GO" id="GO:0016831">
    <property type="term" value="F:carboxy-lyase activity"/>
    <property type="evidence" value="ECO:0007669"/>
    <property type="project" value="UniProtKB-KW"/>
</dbReference>
<evidence type="ECO:0000256" key="3">
    <source>
        <dbReference type="ARBA" id="ARBA00022793"/>
    </source>
</evidence>
<dbReference type="EMBL" id="AZGZ01000037">
    <property type="protein sequence ID" value="KZZ87204.1"/>
    <property type="molecule type" value="Genomic_DNA"/>
</dbReference>
<dbReference type="InterPro" id="IPR010977">
    <property type="entry name" value="Aromatic_deC"/>
</dbReference>
<proteinExistence type="inferred from homology"/>
<feature type="modified residue" description="N6-(pyridoxal phosphate)lysine" evidence="6">
    <location>
        <position position="322"/>
    </location>
</feature>
<evidence type="ECO:0000313" key="8">
    <source>
        <dbReference type="EMBL" id="KZZ87204.1"/>
    </source>
</evidence>
<dbReference type="Gene3D" id="1.20.1340.10">
    <property type="entry name" value="dopa decarboxylase, N-terminal domain"/>
    <property type="match status" value="1"/>
</dbReference>
<dbReference type="VEuPathDB" id="FungiDB:AAP_05843"/>
<organism evidence="8 9">
    <name type="scientific">Ascosphaera apis ARSEF 7405</name>
    <dbReference type="NCBI Taxonomy" id="392613"/>
    <lineage>
        <taxon>Eukaryota</taxon>
        <taxon>Fungi</taxon>
        <taxon>Dikarya</taxon>
        <taxon>Ascomycota</taxon>
        <taxon>Pezizomycotina</taxon>
        <taxon>Eurotiomycetes</taxon>
        <taxon>Eurotiomycetidae</taxon>
        <taxon>Onygenales</taxon>
        <taxon>Ascosphaeraceae</taxon>
        <taxon>Ascosphaera</taxon>
    </lineage>
</organism>
<evidence type="ECO:0000256" key="4">
    <source>
        <dbReference type="ARBA" id="ARBA00022898"/>
    </source>
</evidence>
<dbReference type="InterPro" id="IPR015422">
    <property type="entry name" value="PyrdxlP-dep_Trfase_small"/>
</dbReference>
<evidence type="ECO:0000256" key="6">
    <source>
        <dbReference type="PIRSR" id="PIRSR602129-50"/>
    </source>
</evidence>
<dbReference type="InterPro" id="IPR021115">
    <property type="entry name" value="Pyridoxal-P_BS"/>
</dbReference>
<evidence type="ECO:0000256" key="2">
    <source>
        <dbReference type="ARBA" id="ARBA00009533"/>
    </source>
</evidence>
<dbReference type="AlphaFoldDB" id="A0A167V8R6"/>
<comment type="similarity">
    <text evidence="2 7">Belongs to the group II decarboxylase family.</text>
</comment>
<dbReference type="PANTHER" id="PTHR11999:SF70">
    <property type="entry name" value="MIP05841P"/>
    <property type="match status" value="1"/>
</dbReference>
<evidence type="ECO:0000256" key="7">
    <source>
        <dbReference type="RuleBase" id="RU000382"/>
    </source>
</evidence>
<comment type="cofactor">
    <cofactor evidence="1 6 7">
        <name>pyridoxal 5'-phosphate</name>
        <dbReference type="ChEBI" id="CHEBI:597326"/>
    </cofactor>
</comment>
<dbReference type="Gene3D" id="3.40.640.10">
    <property type="entry name" value="Type I PLP-dependent aspartate aminotransferase-like (Major domain)"/>
    <property type="match status" value="1"/>
</dbReference>
<keyword evidence="4 6" id="KW-0663">Pyridoxal phosphate</keyword>
<protein>
    <submittedName>
        <fullName evidence="8">Aromatic-L-amino acid decarboxylase</fullName>
    </submittedName>
</protein>
<dbReference type="SUPFAM" id="SSF53383">
    <property type="entry name" value="PLP-dependent transferases"/>
    <property type="match status" value="1"/>
</dbReference>
<evidence type="ECO:0000256" key="5">
    <source>
        <dbReference type="ARBA" id="ARBA00023239"/>
    </source>
</evidence>